<comment type="caution">
    <text evidence="3">The sequence shown here is derived from an EMBL/GenBank/DDBJ whole genome shotgun (WGS) entry which is preliminary data.</text>
</comment>
<dbReference type="Proteomes" id="UP000460435">
    <property type="component" value="Unassembled WGS sequence"/>
</dbReference>
<organism evidence="3 4">
    <name type="scientific">Phytoactinopolyspora mesophila</name>
    <dbReference type="NCBI Taxonomy" id="2650750"/>
    <lineage>
        <taxon>Bacteria</taxon>
        <taxon>Bacillati</taxon>
        <taxon>Actinomycetota</taxon>
        <taxon>Actinomycetes</taxon>
        <taxon>Jiangellales</taxon>
        <taxon>Jiangellaceae</taxon>
        <taxon>Phytoactinopolyspora</taxon>
    </lineage>
</organism>
<name>A0A7K3LY80_9ACTN</name>
<evidence type="ECO:0000313" key="3">
    <source>
        <dbReference type="EMBL" id="NDL55950.1"/>
    </source>
</evidence>
<accession>A0A7K3LY80</accession>
<dbReference type="AlphaFoldDB" id="A0A7K3LY80"/>
<feature type="transmembrane region" description="Helical" evidence="2">
    <location>
        <begin position="192"/>
        <end position="213"/>
    </location>
</feature>
<gene>
    <name evidence="3" type="ORF">F7O44_02575</name>
</gene>
<evidence type="ECO:0000256" key="1">
    <source>
        <dbReference type="SAM" id="MobiDB-lite"/>
    </source>
</evidence>
<feature type="transmembrane region" description="Helical" evidence="2">
    <location>
        <begin position="165"/>
        <end position="186"/>
    </location>
</feature>
<keyword evidence="2" id="KW-0812">Transmembrane</keyword>
<evidence type="ECO:0000313" key="4">
    <source>
        <dbReference type="Proteomes" id="UP000460435"/>
    </source>
</evidence>
<feature type="region of interest" description="Disordered" evidence="1">
    <location>
        <begin position="48"/>
        <end position="75"/>
    </location>
</feature>
<keyword evidence="2" id="KW-0472">Membrane</keyword>
<dbReference type="Pfam" id="PF11292">
    <property type="entry name" value="DUF3093"/>
    <property type="match status" value="1"/>
</dbReference>
<proteinExistence type="predicted"/>
<keyword evidence="2" id="KW-1133">Transmembrane helix</keyword>
<sequence>MLDPLDHELRDAVTTLEYRRFTEVMVHEQNLDLAPITSVHRARRIDNADTQPMPESGARVDKSSVARGQRNRDACANQRAFARGDRHSLGGHEIRARVAGMGVRRHGNVLVKPCDQHVDPGFCHIAHVRRPYLCTEAAGRGTLLDMDNRQTGNSSRRSTRYHERLFAPLSWWLLLLGLVFSVWLIYQHAYGPRVSVPAGAGLLLLGGFVLVMYGRPRIAVESGALIAGSARLPLSAVGSVETFHGDAARAARGRDLSPAAYWIVRGYITPVIRIEVVDAQDPTPYWLLSSRRPDELKAVIGAAREEAGST</sequence>
<protein>
    <submittedName>
        <fullName evidence="3">DUF3093 family protein</fullName>
    </submittedName>
</protein>
<evidence type="ECO:0000256" key="2">
    <source>
        <dbReference type="SAM" id="Phobius"/>
    </source>
</evidence>
<dbReference type="EMBL" id="WLZY01000001">
    <property type="protein sequence ID" value="NDL55950.1"/>
    <property type="molecule type" value="Genomic_DNA"/>
</dbReference>
<reference evidence="3 4" key="1">
    <citation type="submission" date="2019-11" db="EMBL/GenBank/DDBJ databases">
        <authorList>
            <person name="Li X.-J."/>
            <person name="Feng X.-M."/>
        </authorList>
    </citation>
    <scope>NUCLEOTIDE SEQUENCE [LARGE SCALE GENOMIC DNA]</scope>
    <source>
        <strain evidence="3 4">XMNu-373</strain>
    </source>
</reference>
<dbReference type="InterPro" id="IPR021443">
    <property type="entry name" value="DUF3093"/>
</dbReference>
<keyword evidence="4" id="KW-1185">Reference proteome</keyword>